<protein>
    <submittedName>
        <fullName evidence="2">Uncharacterized protein</fullName>
    </submittedName>
</protein>
<reference evidence="2" key="1">
    <citation type="journal article" date="2018" name="DNA Res.">
        <title>Multiple hybrid de novo genome assembly of finger millet, an orphan allotetraploid crop.</title>
        <authorList>
            <person name="Hatakeyama M."/>
            <person name="Aluri S."/>
            <person name="Balachadran M.T."/>
            <person name="Sivarajan S.R."/>
            <person name="Patrignani A."/>
            <person name="Gruter S."/>
            <person name="Poveda L."/>
            <person name="Shimizu-Inatsugi R."/>
            <person name="Baeten J."/>
            <person name="Francoijs K.J."/>
            <person name="Nataraja K.N."/>
            <person name="Reddy Y.A.N."/>
            <person name="Phadnis S."/>
            <person name="Ravikumar R.L."/>
            <person name="Schlapbach R."/>
            <person name="Sreeman S.M."/>
            <person name="Shimizu K.K."/>
        </authorList>
    </citation>
    <scope>NUCLEOTIDE SEQUENCE</scope>
</reference>
<gene>
    <name evidence="2" type="primary">gb10974</name>
    <name evidence="2" type="ORF">PR202_gb10974</name>
</gene>
<reference evidence="2" key="2">
    <citation type="submission" date="2021-12" db="EMBL/GenBank/DDBJ databases">
        <title>Resequencing data analysis of finger millet.</title>
        <authorList>
            <person name="Hatakeyama M."/>
            <person name="Aluri S."/>
            <person name="Balachadran M.T."/>
            <person name="Sivarajan S.R."/>
            <person name="Poveda L."/>
            <person name="Shimizu-Inatsugi R."/>
            <person name="Schlapbach R."/>
            <person name="Sreeman S.M."/>
            <person name="Shimizu K.K."/>
        </authorList>
    </citation>
    <scope>NUCLEOTIDE SEQUENCE</scope>
</reference>
<evidence type="ECO:0000313" key="3">
    <source>
        <dbReference type="Proteomes" id="UP001054889"/>
    </source>
</evidence>
<dbReference type="Proteomes" id="UP001054889">
    <property type="component" value="Unassembled WGS sequence"/>
</dbReference>
<evidence type="ECO:0000313" key="2">
    <source>
        <dbReference type="EMBL" id="GJN23333.1"/>
    </source>
</evidence>
<dbReference type="AlphaFoldDB" id="A0AAV5ELV0"/>
<proteinExistence type="predicted"/>
<keyword evidence="3" id="KW-1185">Reference proteome</keyword>
<evidence type="ECO:0000256" key="1">
    <source>
        <dbReference type="SAM" id="MobiDB-lite"/>
    </source>
</evidence>
<sequence>MASARRPGHRVGVGRPRGVSPLTIGARSVASKIGAERRRPATSSTKCSNRHLPSLPPSSHHVLDNLTRATPALAAEELAAQASAA</sequence>
<comment type="caution">
    <text evidence="2">The sequence shown here is derived from an EMBL/GenBank/DDBJ whole genome shotgun (WGS) entry which is preliminary data.</text>
</comment>
<name>A0AAV5ELV0_ELECO</name>
<accession>A0AAV5ELV0</accession>
<organism evidence="2 3">
    <name type="scientific">Eleusine coracana subsp. coracana</name>
    <dbReference type="NCBI Taxonomy" id="191504"/>
    <lineage>
        <taxon>Eukaryota</taxon>
        <taxon>Viridiplantae</taxon>
        <taxon>Streptophyta</taxon>
        <taxon>Embryophyta</taxon>
        <taxon>Tracheophyta</taxon>
        <taxon>Spermatophyta</taxon>
        <taxon>Magnoliopsida</taxon>
        <taxon>Liliopsida</taxon>
        <taxon>Poales</taxon>
        <taxon>Poaceae</taxon>
        <taxon>PACMAD clade</taxon>
        <taxon>Chloridoideae</taxon>
        <taxon>Cynodonteae</taxon>
        <taxon>Eleusininae</taxon>
        <taxon>Eleusine</taxon>
    </lineage>
</organism>
<dbReference type="EMBL" id="BQKI01000076">
    <property type="protein sequence ID" value="GJN23333.1"/>
    <property type="molecule type" value="Genomic_DNA"/>
</dbReference>
<feature type="region of interest" description="Disordered" evidence="1">
    <location>
        <begin position="1"/>
        <end position="62"/>
    </location>
</feature>